<comment type="caution">
    <text evidence="2">The sequence shown here is derived from an EMBL/GenBank/DDBJ whole genome shotgun (WGS) entry which is preliminary data.</text>
</comment>
<keyword evidence="1" id="KW-0812">Transmembrane</keyword>
<evidence type="ECO:0008006" key="3">
    <source>
        <dbReference type="Google" id="ProtNLM"/>
    </source>
</evidence>
<feature type="transmembrane region" description="Helical" evidence="1">
    <location>
        <begin position="59"/>
        <end position="76"/>
    </location>
</feature>
<proteinExistence type="predicted"/>
<protein>
    <recommendedName>
        <fullName evidence="3">MotA/TolQ/ExbB proton channel domain-containing protein</fullName>
    </recommendedName>
</protein>
<feature type="transmembrane region" description="Helical" evidence="1">
    <location>
        <begin position="151"/>
        <end position="171"/>
    </location>
</feature>
<evidence type="ECO:0000313" key="2">
    <source>
        <dbReference type="EMBL" id="HEB97747.1"/>
    </source>
</evidence>
<dbReference type="EMBL" id="DRKP01000189">
    <property type="protein sequence ID" value="HEB97747.1"/>
    <property type="molecule type" value="Genomic_DNA"/>
</dbReference>
<evidence type="ECO:0000256" key="1">
    <source>
        <dbReference type="SAM" id="Phobius"/>
    </source>
</evidence>
<reference evidence="2" key="1">
    <citation type="journal article" date="2020" name="mSystems">
        <title>Genome- and Community-Level Interaction Insights into Carbon Utilization and Element Cycling Functions of Hydrothermarchaeota in Hydrothermal Sediment.</title>
        <authorList>
            <person name="Zhou Z."/>
            <person name="Liu Y."/>
            <person name="Xu W."/>
            <person name="Pan J."/>
            <person name="Luo Z.H."/>
            <person name="Li M."/>
        </authorList>
    </citation>
    <scope>NUCLEOTIDE SEQUENCE [LARGE SCALE GENOMIC DNA]</scope>
    <source>
        <strain evidence="2">HyVt-443</strain>
    </source>
</reference>
<feature type="transmembrane region" description="Helical" evidence="1">
    <location>
        <begin position="12"/>
        <end position="39"/>
    </location>
</feature>
<accession>A0A831WBY1</accession>
<keyword evidence="1" id="KW-1133">Transmembrane helix</keyword>
<gene>
    <name evidence="2" type="ORF">ENI96_15095</name>
</gene>
<sequence>MERTQEPGRSFVRGVATGAGLSLLAAGLLLYLLAALGIIRLDLLQTPQLDQLYRWLMNNLGLSVLPFGVTLLLYLHSLGRLSRSLESDRPCDEVVQLAQLTDVWISLFIGIGVIWTAIGMRSALLHALGDTGAAIQGGAFGVLQRLVDGGILTALSTTILGGAGGYLMRLLKSLRVGGRLNRYQALREADGRRRIEQLLVEIRDAASAAPGRRLR</sequence>
<dbReference type="Proteomes" id="UP000886251">
    <property type="component" value="Unassembled WGS sequence"/>
</dbReference>
<name>A0A831WBY1_9GAMM</name>
<keyword evidence="1" id="KW-0472">Membrane</keyword>
<feature type="transmembrane region" description="Helical" evidence="1">
    <location>
        <begin position="97"/>
        <end position="118"/>
    </location>
</feature>
<dbReference type="AlphaFoldDB" id="A0A831WBY1"/>
<organism evidence="2">
    <name type="scientific">Sedimenticola thiotaurini</name>
    <dbReference type="NCBI Taxonomy" id="1543721"/>
    <lineage>
        <taxon>Bacteria</taxon>
        <taxon>Pseudomonadati</taxon>
        <taxon>Pseudomonadota</taxon>
        <taxon>Gammaproteobacteria</taxon>
        <taxon>Chromatiales</taxon>
        <taxon>Sedimenticolaceae</taxon>
        <taxon>Sedimenticola</taxon>
    </lineage>
</organism>